<dbReference type="Proteomes" id="UP000440367">
    <property type="component" value="Unassembled WGS sequence"/>
</dbReference>
<evidence type="ECO:0000313" key="9">
    <source>
        <dbReference type="EMBL" id="KAE9317842.1"/>
    </source>
</evidence>
<dbReference type="EMBL" id="QXGE01000270">
    <property type="protein sequence ID" value="KAE9317842.1"/>
    <property type="molecule type" value="Genomic_DNA"/>
</dbReference>
<evidence type="ECO:0000313" key="7">
    <source>
        <dbReference type="EMBL" id="KAE9243057.1"/>
    </source>
</evidence>
<evidence type="ECO:0000313" key="13">
    <source>
        <dbReference type="Proteomes" id="UP000440732"/>
    </source>
</evidence>
<evidence type="ECO:0000313" key="3">
    <source>
        <dbReference type="EMBL" id="KAE9077464.1"/>
    </source>
</evidence>
<reference evidence="15 16" key="1">
    <citation type="submission" date="2018-09" db="EMBL/GenBank/DDBJ databases">
        <title>Genomic investigation of the strawberry pathogen Phytophthora fragariae indicates pathogenicity is determined by transcriptional variation in three key races.</title>
        <authorList>
            <person name="Adams T.M."/>
            <person name="Armitage A.D."/>
            <person name="Sobczyk M.K."/>
            <person name="Bates H.J."/>
            <person name="Dunwell J.M."/>
            <person name="Nellist C.F."/>
            <person name="Harrison R.J."/>
        </authorList>
    </citation>
    <scope>NUCLEOTIDE SEQUENCE [LARGE SCALE GENOMIC DNA]</scope>
    <source>
        <strain evidence="9 11">A4</strain>
        <strain evidence="8 12">BC-1</strain>
        <strain evidence="7 16">BC-23</strain>
        <strain evidence="6 10">NOV-27</strain>
        <strain evidence="5 13">NOV-5</strain>
        <strain evidence="4 14">NOV-71</strain>
        <strain evidence="3 17">ONT-3</strain>
        <strain evidence="2 15">SCRP245</strain>
    </source>
</reference>
<organism evidence="2 15">
    <name type="scientific">Phytophthora fragariae</name>
    <dbReference type="NCBI Taxonomy" id="53985"/>
    <lineage>
        <taxon>Eukaryota</taxon>
        <taxon>Sar</taxon>
        <taxon>Stramenopiles</taxon>
        <taxon>Oomycota</taxon>
        <taxon>Peronosporomycetes</taxon>
        <taxon>Peronosporales</taxon>
        <taxon>Peronosporaceae</taxon>
        <taxon>Phytophthora</taxon>
    </lineage>
</organism>
<accession>A0A6A3LGR6</accession>
<dbReference type="EMBL" id="QXGB01000288">
    <property type="protein sequence ID" value="KAE9220992.1"/>
    <property type="molecule type" value="Genomic_DNA"/>
</dbReference>
<dbReference type="AlphaFoldDB" id="A0A6A3LGR6"/>
<comment type="caution">
    <text evidence="2">The sequence shown here is derived from an EMBL/GenBank/DDBJ whole genome shotgun (WGS) entry which is preliminary data.</text>
</comment>
<evidence type="ECO:0008006" key="18">
    <source>
        <dbReference type="Google" id="ProtNLM"/>
    </source>
</evidence>
<sequence>MPRMHSTGIAPAGALLSSMLPLGGSVDSGNAATTLRSAVCWKPLQLDAAVQRTCCQPWCLNTSHSHSLTTRVETQSDGLSTPGRFVSVGCAAFRVAVVAFVVLYQPRSLLCGLGVW</sequence>
<evidence type="ECO:0000313" key="2">
    <source>
        <dbReference type="EMBL" id="KAE9018562.1"/>
    </source>
</evidence>
<evidence type="ECO:0000313" key="17">
    <source>
        <dbReference type="Proteomes" id="UP000488956"/>
    </source>
</evidence>
<feature type="chain" id="PRO_5036164974" description="Secreted protein" evidence="1">
    <location>
        <begin position="26"/>
        <end position="116"/>
    </location>
</feature>
<evidence type="ECO:0000313" key="6">
    <source>
        <dbReference type="EMBL" id="KAE9220992.1"/>
    </source>
</evidence>
<keyword evidence="10" id="KW-1185">Reference proteome</keyword>
<dbReference type="EMBL" id="QXFX01002396">
    <property type="protein sequence ID" value="KAE9077464.1"/>
    <property type="molecule type" value="Genomic_DNA"/>
</dbReference>
<gene>
    <name evidence="9" type="ORF">PF001_g6656</name>
    <name evidence="8" type="ORF">PF002_g8378</name>
    <name evidence="7" type="ORF">PF004_g6323</name>
    <name evidence="6" type="ORF">PF005_g7281</name>
    <name evidence="5" type="ORF">PF006_g6541</name>
    <name evidence="4" type="ORF">PF007_g7763</name>
    <name evidence="3" type="ORF">PF010_g23501</name>
    <name evidence="2" type="ORF">PF011_g6194</name>
</gene>
<dbReference type="Proteomes" id="UP000460718">
    <property type="component" value="Unassembled WGS sequence"/>
</dbReference>
<evidence type="ECO:0000313" key="16">
    <source>
        <dbReference type="Proteomes" id="UP000476176"/>
    </source>
</evidence>
<evidence type="ECO:0000313" key="5">
    <source>
        <dbReference type="EMBL" id="KAE9148915.1"/>
    </source>
</evidence>
<keyword evidence="1" id="KW-0732">Signal</keyword>
<dbReference type="Proteomes" id="UP000488956">
    <property type="component" value="Unassembled WGS sequence"/>
</dbReference>
<proteinExistence type="predicted"/>
<evidence type="ECO:0000313" key="10">
    <source>
        <dbReference type="Proteomes" id="UP000433483"/>
    </source>
</evidence>
<evidence type="ECO:0000256" key="1">
    <source>
        <dbReference type="SAM" id="SignalP"/>
    </source>
</evidence>
<evidence type="ECO:0000313" key="15">
    <source>
        <dbReference type="Proteomes" id="UP000460718"/>
    </source>
</evidence>
<evidence type="ECO:0000313" key="12">
    <source>
        <dbReference type="Proteomes" id="UP000440367"/>
    </source>
</evidence>
<dbReference type="Proteomes" id="UP000476176">
    <property type="component" value="Unassembled WGS sequence"/>
</dbReference>
<dbReference type="EMBL" id="QXFW01000258">
    <property type="protein sequence ID" value="KAE9018562.1"/>
    <property type="molecule type" value="Genomic_DNA"/>
</dbReference>
<dbReference type="EMBL" id="QXFZ01000314">
    <property type="protein sequence ID" value="KAE9121584.1"/>
    <property type="molecule type" value="Genomic_DNA"/>
</dbReference>
<dbReference type="Proteomes" id="UP000440732">
    <property type="component" value="Unassembled WGS sequence"/>
</dbReference>
<protein>
    <recommendedName>
        <fullName evidence="18">Secreted protein</fullName>
    </recommendedName>
</protein>
<evidence type="ECO:0000313" key="14">
    <source>
        <dbReference type="Proteomes" id="UP000441208"/>
    </source>
</evidence>
<dbReference type="Proteomes" id="UP000441208">
    <property type="component" value="Unassembled WGS sequence"/>
</dbReference>
<name>A0A6A3LGR6_9STRA</name>
<feature type="signal peptide" evidence="1">
    <location>
        <begin position="1"/>
        <end position="25"/>
    </location>
</feature>
<evidence type="ECO:0000313" key="11">
    <source>
        <dbReference type="Proteomes" id="UP000437068"/>
    </source>
</evidence>
<dbReference type="Proteomes" id="UP000437068">
    <property type="component" value="Unassembled WGS sequence"/>
</dbReference>
<dbReference type="EMBL" id="QXGA01000266">
    <property type="protein sequence ID" value="KAE9148915.1"/>
    <property type="molecule type" value="Genomic_DNA"/>
</dbReference>
<evidence type="ECO:0000313" key="4">
    <source>
        <dbReference type="EMBL" id="KAE9121584.1"/>
    </source>
</evidence>
<dbReference type="Proteomes" id="UP000433483">
    <property type="component" value="Unassembled WGS sequence"/>
</dbReference>
<dbReference type="EMBL" id="QXGD01000327">
    <property type="protein sequence ID" value="KAE9243165.1"/>
    <property type="molecule type" value="Genomic_DNA"/>
</dbReference>
<dbReference type="EMBL" id="QXGC01000254">
    <property type="protein sequence ID" value="KAE9243057.1"/>
    <property type="molecule type" value="Genomic_DNA"/>
</dbReference>
<evidence type="ECO:0000313" key="8">
    <source>
        <dbReference type="EMBL" id="KAE9243165.1"/>
    </source>
</evidence>